<sequence>MEFCEEYNASLAVIEDHREMEFIQGK</sequence>
<reference evidence="1" key="1">
    <citation type="submission" date="2014-11" db="EMBL/GenBank/DDBJ databases">
        <authorList>
            <person name="Amaro Gonzalez C."/>
        </authorList>
    </citation>
    <scope>NUCLEOTIDE SEQUENCE</scope>
</reference>
<name>A0A0E9Q1Y3_ANGAN</name>
<dbReference type="AlphaFoldDB" id="A0A0E9Q1Y3"/>
<dbReference type="InterPro" id="IPR016187">
    <property type="entry name" value="CTDL_fold"/>
</dbReference>
<reference evidence="1" key="2">
    <citation type="journal article" date="2015" name="Fish Shellfish Immunol.">
        <title>Early steps in the European eel (Anguilla anguilla)-Vibrio vulnificus interaction in the gills: Role of the RtxA13 toxin.</title>
        <authorList>
            <person name="Callol A."/>
            <person name="Pajuelo D."/>
            <person name="Ebbesson L."/>
            <person name="Teles M."/>
            <person name="MacKenzie S."/>
            <person name="Amaro C."/>
        </authorList>
    </citation>
    <scope>NUCLEOTIDE SEQUENCE</scope>
</reference>
<protein>
    <submittedName>
        <fullName evidence="1">Uncharacterized protein</fullName>
    </submittedName>
</protein>
<accession>A0A0E9Q1Y3</accession>
<proteinExistence type="predicted"/>
<dbReference type="EMBL" id="GBXM01098247">
    <property type="protein sequence ID" value="JAH10330.1"/>
    <property type="molecule type" value="Transcribed_RNA"/>
</dbReference>
<organism evidence="1">
    <name type="scientific">Anguilla anguilla</name>
    <name type="common">European freshwater eel</name>
    <name type="synonym">Muraena anguilla</name>
    <dbReference type="NCBI Taxonomy" id="7936"/>
    <lineage>
        <taxon>Eukaryota</taxon>
        <taxon>Metazoa</taxon>
        <taxon>Chordata</taxon>
        <taxon>Craniata</taxon>
        <taxon>Vertebrata</taxon>
        <taxon>Euteleostomi</taxon>
        <taxon>Actinopterygii</taxon>
        <taxon>Neopterygii</taxon>
        <taxon>Teleostei</taxon>
        <taxon>Anguilliformes</taxon>
        <taxon>Anguillidae</taxon>
        <taxon>Anguilla</taxon>
    </lineage>
</organism>
<dbReference type="SUPFAM" id="SSF56436">
    <property type="entry name" value="C-type lectin-like"/>
    <property type="match status" value="1"/>
</dbReference>
<evidence type="ECO:0000313" key="1">
    <source>
        <dbReference type="EMBL" id="JAH10330.1"/>
    </source>
</evidence>